<keyword evidence="3" id="KW-1185">Reference proteome</keyword>
<sequence>MKKILVGVVALGSMTVAGVAMAGLPAATGVNGSLHDMTKVVTNADSMGRVCVFCHTPHNAQSNLGATSNAPLWNHDAGTAVYTPYQWVTPLNQQDAAGNTFQPQTGDEALQGPSRLCMTCHDGTIAVDQHGKAREQVGTTLMGAIGGGEGARADLGGDLTKTHPIGFDYVAIRTHRNAAAVVGDATGTEIVDPEQKFATAVDTTGTVGGTYNVVTRAGNKKIKDVLFQGNIMTCASCHEVHNKENAVQDNYSPNSLGLDTAKAPNYFLYAKETDSLICLSCHIK</sequence>
<proteinExistence type="predicted"/>
<gene>
    <name evidence="2" type="ORF">KP004_14850</name>
</gene>
<evidence type="ECO:0000313" key="3">
    <source>
        <dbReference type="Proteomes" id="UP000683557"/>
    </source>
</evidence>
<protein>
    <submittedName>
        <fullName evidence="2">Cytochrome C</fullName>
    </submittedName>
</protein>
<evidence type="ECO:0000256" key="1">
    <source>
        <dbReference type="SAM" id="SignalP"/>
    </source>
</evidence>
<evidence type="ECO:0000313" key="2">
    <source>
        <dbReference type="EMBL" id="QWV92472.1"/>
    </source>
</evidence>
<feature type="signal peptide" evidence="1">
    <location>
        <begin position="1"/>
        <end position="22"/>
    </location>
</feature>
<accession>A0ABX8J6W7</accession>
<dbReference type="Proteomes" id="UP000683557">
    <property type="component" value="Chromosome"/>
</dbReference>
<name>A0ABX8J6W7_9BACT</name>
<feature type="chain" id="PRO_5045934306" evidence="1">
    <location>
        <begin position="23"/>
        <end position="284"/>
    </location>
</feature>
<reference evidence="2 3" key="1">
    <citation type="submission" date="2021-06" db="EMBL/GenBank/DDBJ databases">
        <title>Gemonas diversity in paddy soil.</title>
        <authorList>
            <person name="Liu G."/>
        </authorList>
    </citation>
    <scope>NUCLEOTIDE SEQUENCE [LARGE SCALE GENOMIC DNA]</scope>
    <source>
        <strain evidence="2 3">RG10</strain>
    </source>
</reference>
<keyword evidence="1" id="KW-0732">Signal</keyword>
<organism evidence="2 3">
    <name type="scientific">Geomonas oryzisoli</name>
    <dbReference type="NCBI Taxonomy" id="2847992"/>
    <lineage>
        <taxon>Bacteria</taxon>
        <taxon>Pseudomonadati</taxon>
        <taxon>Thermodesulfobacteriota</taxon>
        <taxon>Desulfuromonadia</taxon>
        <taxon>Geobacterales</taxon>
        <taxon>Geobacteraceae</taxon>
        <taxon>Geomonas</taxon>
    </lineage>
</organism>
<dbReference type="RefSeq" id="WP_216799277.1">
    <property type="nucleotide sequence ID" value="NZ_CP076723.1"/>
</dbReference>
<dbReference type="EMBL" id="CP076723">
    <property type="protein sequence ID" value="QWV92472.1"/>
    <property type="molecule type" value="Genomic_DNA"/>
</dbReference>